<gene>
    <name evidence="1" type="ORF">COT03_01880</name>
</gene>
<dbReference type="EMBL" id="PEWZ01000093">
    <property type="protein sequence ID" value="PIU34786.1"/>
    <property type="molecule type" value="Genomic_DNA"/>
</dbReference>
<dbReference type="AlphaFoldDB" id="A0A2M6YR88"/>
<organism evidence="1 2">
    <name type="scientific">Candidatus Shapirobacteria bacterium CG07_land_8_20_14_0_80_39_18</name>
    <dbReference type="NCBI Taxonomy" id="1974882"/>
    <lineage>
        <taxon>Bacteria</taxon>
        <taxon>Candidatus Shapironibacteriota</taxon>
    </lineage>
</organism>
<sequence length="168" mass="19414">MNQILVYSGEDIISSRKAFLDHLQSLQAENFELVRASGKDLTEEALELHSFPISLFGQKKVLAIENILSNTKSKEKEKIIEKIAKQKDCGIVIWEGKDISKTDQKKYPVNFVFKNFKLPQILFKFLDSLSPGKTKENLDFFHKVIEEVDPAFVFLMIIRQFRYLILAS</sequence>
<accession>A0A2M6YR88</accession>
<reference evidence="2" key="1">
    <citation type="submission" date="2017-09" db="EMBL/GenBank/DDBJ databases">
        <title>Depth-based differentiation of microbial function through sediment-hosted aquifers and enrichment of novel symbionts in the deep terrestrial subsurface.</title>
        <authorList>
            <person name="Probst A.J."/>
            <person name="Ladd B."/>
            <person name="Jarett J.K."/>
            <person name="Geller-Mcgrath D.E."/>
            <person name="Sieber C.M.K."/>
            <person name="Emerson J.B."/>
            <person name="Anantharaman K."/>
            <person name="Thomas B.C."/>
            <person name="Malmstrom R."/>
            <person name="Stieglmeier M."/>
            <person name="Klingl A."/>
            <person name="Woyke T."/>
            <person name="Ryan C.M."/>
            <person name="Banfield J.F."/>
        </authorList>
    </citation>
    <scope>NUCLEOTIDE SEQUENCE [LARGE SCALE GENOMIC DNA]</scope>
</reference>
<evidence type="ECO:0000313" key="1">
    <source>
        <dbReference type="EMBL" id="PIU34786.1"/>
    </source>
</evidence>
<name>A0A2M6YR88_9BACT</name>
<feature type="non-terminal residue" evidence="1">
    <location>
        <position position="168"/>
    </location>
</feature>
<evidence type="ECO:0000313" key="2">
    <source>
        <dbReference type="Proteomes" id="UP000229502"/>
    </source>
</evidence>
<proteinExistence type="predicted"/>
<dbReference type="Proteomes" id="UP000229502">
    <property type="component" value="Unassembled WGS sequence"/>
</dbReference>
<protein>
    <recommendedName>
        <fullName evidence="3">DNA polymerase III delta N-terminal domain-containing protein</fullName>
    </recommendedName>
</protein>
<evidence type="ECO:0008006" key="3">
    <source>
        <dbReference type="Google" id="ProtNLM"/>
    </source>
</evidence>
<comment type="caution">
    <text evidence="1">The sequence shown here is derived from an EMBL/GenBank/DDBJ whole genome shotgun (WGS) entry which is preliminary data.</text>
</comment>